<dbReference type="EMBL" id="UARK01000031">
    <property type="protein sequence ID" value="SPW31310.1"/>
    <property type="molecule type" value="Genomic_DNA"/>
</dbReference>
<organism evidence="2 3">
    <name type="scientific">Corynebacterium matruchotii</name>
    <dbReference type="NCBI Taxonomy" id="43768"/>
    <lineage>
        <taxon>Bacteria</taxon>
        <taxon>Bacillati</taxon>
        <taxon>Actinomycetota</taxon>
        <taxon>Actinomycetes</taxon>
        <taxon>Mycobacteriales</taxon>
        <taxon>Corynebacteriaceae</taxon>
        <taxon>Corynebacterium</taxon>
    </lineage>
</organism>
<dbReference type="PANTHER" id="PTHR43157">
    <property type="entry name" value="PHOSPHATIDYLINOSITOL-GLYCAN BIOSYNTHESIS CLASS F PROTEIN-RELATED"/>
    <property type="match status" value="1"/>
</dbReference>
<evidence type="ECO:0000313" key="3">
    <source>
        <dbReference type="Proteomes" id="UP000249886"/>
    </source>
</evidence>
<gene>
    <name evidence="2" type="ORF">NCTC10254_02060</name>
</gene>
<dbReference type="Pfam" id="PF00106">
    <property type="entry name" value="adh_short"/>
    <property type="match status" value="1"/>
</dbReference>
<comment type="caution">
    <text evidence="2">The sequence shown here is derived from an EMBL/GenBank/DDBJ whole genome shotgun (WGS) entry which is preliminary data.</text>
</comment>
<dbReference type="AlphaFoldDB" id="A0A8B4H9N8"/>
<dbReference type="InterPro" id="IPR002347">
    <property type="entry name" value="SDR_fam"/>
</dbReference>
<accession>A0A8B4H9N8</accession>
<evidence type="ECO:0000256" key="1">
    <source>
        <dbReference type="ARBA" id="ARBA00023002"/>
    </source>
</evidence>
<dbReference type="SUPFAM" id="SSF51735">
    <property type="entry name" value="NAD(P)-binding Rossmann-fold domains"/>
    <property type="match status" value="1"/>
</dbReference>
<reference evidence="2 3" key="1">
    <citation type="submission" date="2018-06" db="EMBL/GenBank/DDBJ databases">
        <authorList>
            <consortium name="Pathogen Informatics"/>
            <person name="Doyle S."/>
        </authorList>
    </citation>
    <scope>NUCLEOTIDE SEQUENCE [LARGE SCALE GENOMIC DNA]</scope>
    <source>
        <strain evidence="2 3">NCTC10254</strain>
    </source>
</reference>
<proteinExistence type="predicted"/>
<protein>
    <submittedName>
        <fullName evidence="2">Short-chain dehydrogenase</fullName>
    </submittedName>
</protein>
<name>A0A8B4H9N8_9CORY</name>
<keyword evidence="1" id="KW-0560">Oxidoreductase</keyword>
<dbReference type="Proteomes" id="UP000249886">
    <property type="component" value="Unassembled WGS sequence"/>
</dbReference>
<dbReference type="RefSeq" id="WP_256588259.1">
    <property type="nucleotide sequence ID" value="NZ_UARK01000031.1"/>
</dbReference>
<dbReference type="PANTHER" id="PTHR43157:SF31">
    <property type="entry name" value="PHOSPHATIDYLINOSITOL-GLYCAN BIOSYNTHESIS CLASS F PROTEIN"/>
    <property type="match status" value="1"/>
</dbReference>
<dbReference type="PRINTS" id="PR00081">
    <property type="entry name" value="GDHRDH"/>
</dbReference>
<evidence type="ECO:0000313" key="2">
    <source>
        <dbReference type="EMBL" id="SPW31310.1"/>
    </source>
</evidence>
<dbReference type="InterPro" id="IPR036291">
    <property type="entry name" value="NAD(P)-bd_dom_sf"/>
</dbReference>
<dbReference type="Gene3D" id="3.40.50.720">
    <property type="entry name" value="NAD(P)-binding Rossmann-like Domain"/>
    <property type="match status" value="1"/>
</dbReference>
<sequence length="113" mass="12321">MRTIVITGASSGIGAQAARHLAHSHPEDRLILIGRNPDRTKRVAAEVGADYFFADYSRLADVRRLAVKLRDTTDRIDVLANNAGGLFNGPSLTQDGFELTFQNQPFGPHVAHP</sequence>
<dbReference type="GO" id="GO:0016491">
    <property type="term" value="F:oxidoreductase activity"/>
    <property type="evidence" value="ECO:0007669"/>
    <property type="project" value="UniProtKB-KW"/>
</dbReference>